<evidence type="ECO:0000259" key="2">
    <source>
        <dbReference type="Pfam" id="PF12215"/>
    </source>
</evidence>
<organism evidence="3 4">
    <name type="scientific">Devosia sediminis</name>
    <dbReference type="NCBI Taxonomy" id="2798801"/>
    <lineage>
        <taxon>Bacteria</taxon>
        <taxon>Pseudomonadati</taxon>
        <taxon>Pseudomonadota</taxon>
        <taxon>Alphaproteobacteria</taxon>
        <taxon>Hyphomicrobiales</taxon>
        <taxon>Devosiaceae</taxon>
        <taxon>Devosia</taxon>
    </lineage>
</organism>
<evidence type="ECO:0000259" key="1">
    <source>
        <dbReference type="Pfam" id="PF04685"/>
    </source>
</evidence>
<dbReference type="PANTHER" id="PTHR12654:SF0">
    <property type="entry name" value="NON-LYSOSOMAL GLUCOSYLCERAMIDASE"/>
    <property type="match status" value="1"/>
</dbReference>
<name>A0A934MMT6_9HYPH</name>
<comment type="caution">
    <text evidence="3">The sequence shown here is derived from an EMBL/GenBank/DDBJ whole genome shotgun (WGS) entry which is preliminary data.</text>
</comment>
<feature type="domain" description="Glycosyl-hydrolase family 116 catalytic region" evidence="1">
    <location>
        <begin position="463"/>
        <end position="771"/>
    </location>
</feature>
<evidence type="ECO:0000313" key="4">
    <source>
        <dbReference type="Proteomes" id="UP000602124"/>
    </source>
</evidence>
<dbReference type="PANTHER" id="PTHR12654">
    <property type="entry name" value="BILE ACID BETA-GLUCOSIDASE-RELATED"/>
    <property type="match status" value="1"/>
</dbReference>
<dbReference type="Pfam" id="PF12215">
    <property type="entry name" value="Glyco_hydr_116N"/>
    <property type="match status" value="1"/>
</dbReference>
<dbReference type="SUPFAM" id="SSF48208">
    <property type="entry name" value="Six-hairpin glycosidases"/>
    <property type="match status" value="1"/>
</dbReference>
<dbReference type="GO" id="GO:0005975">
    <property type="term" value="P:carbohydrate metabolic process"/>
    <property type="evidence" value="ECO:0007669"/>
    <property type="project" value="InterPro"/>
</dbReference>
<dbReference type="InterPro" id="IPR012341">
    <property type="entry name" value="6hp_glycosidase-like_sf"/>
</dbReference>
<dbReference type="AlphaFoldDB" id="A0A934MMT6"/>
<dbReference type="Pfam" id="PF04685">
    <property type="entry name" value="DUF608"/>
    <property type="match status" value="1"/>
</dbReference>
<protein>
    <submittedName>
        <fullName evidence="3">Beta-glucosidase</fullName>
    </submittedName>
</protein>
<dbReference type="InterPro" id="IPR006775">
    <property type="entry name" value="GH116_catalytic"/>
</dbReference>
<feature type="domain" description="Glycosyl-hydrolase family 116 N-terminal" evidence="2">
    <location>
        <begin position="24"/>
        <end position="344"/>
    </location>
</feature>
<keyword evidence="4" id="KW-1185">Reference proteome</keyword>
<sequence length="870" mass="96176">MTVLSKLDNERFVYQGERSRYLTFPLGGIGAGGFAITGAGRLVDWSIRNRPGLQTSNGYSHFAIKAERDGKVLDARVLNGPYEGDPTGSPGMRRFFDGYGWGANRNALAGVPHFESSVMTGRFPVADIAFSDARFPGTVGLTAFSPFIPTNDRDSSLPVAMFEITVTNDGDAPTDYTLGATLGNHGCQNGRHAFTDQAGVRSLRLTSAEPDLAEPERGDLTIATDADDVDHMDYHFRGQWFDDLNLFWREFSQPGRLPARHYDRPRSNRNMFDQPEHGTIAARLTLAPGESRTVRFAIGWHFPQGAVYWHQQATEGATAGWRNYYASQWADSAAAVVDAFGRWDELRDATFAFRDALFSSDLPVDIVDAAAGTMAILRTATVLRLDNGELWGWEGQFKDGGSCEGSCTHVWNYQQTVPYLFPALERSLRDTEFAYNQLPNGGLTFRQMLPLGSGFFPLNPCADGHFGAVIKTYRDWKISGDTDWLRGHWPNIRAAMEYAWSPDNPDQWDPEQTGILWGRQHHTLDMELFGPNSWLSSMYVAALRAAAAMGEALGDADFAALCERLGKAGAAWINDELFANGYFVQKLDLGDRSQVERFAGASGKVGVIADDFMQTYWSDEHGEIKYQFGLGCASDQILGQWHADLAGLDPFLDPEKVASALKAIHTHNFRPSLVDHFNPCRVYALEEDAGLLIADWPEGTEKPAVPAPYSEEVWTGIEYAVASHLIHHSFIEEGLDIVRGARARHDGSRRNPWNEFECGSYYARSMSAYALVNAWSGLHYDLTGGEIGFAPKALGRFFWSIGEAWGDVSVAAGAVELRVLYGRLDLARFTLGKAHHSFDQPQQLTAGSIIAFTLDNENIQPIQEVGHGPA</sequence>
<dbReference type="EMBL" id="JAEKMH010000003">
    <property type="protein sequence ID" value="MBJ3786046.1"/>
    <property type="molecule type" value="Genomic_DNA"/>
</dbReference>
<dbReference type="GO" id="GO:0004553">
    <property type="term" value="F:hydrolase activity, hydrolyzing O-glycosyl compounds"/>
    <property type="evidence" value="ECO:0007669"/>
    <property type="project" value="InterPro"/>
</dbReference>
<gene>
    <name evidence="3" type="ORF">JEQ47_15090</name>
</gene>
<reference evidence="3" key="1">
    <citation type="submission" date="2020-12" db="EMBL/GenBank/DDBJ databases">
        <title>Devosia sp. MSA67 isolated from Mo River.</title>
        <authorList>
            <person name="Ma F."/>
            <person name="Zi Z."/>
        </authorList>
    </citation>
    <scope>NUCLEOTIDE SEQUENCE</scope>
    <source>
        <strain evidence="3">MSA67</strain>
    </source>
</reference>
<evidence type="ECO:0000313" key="3">
    <source>
        <dbReference type="EMBL" id="MBJ3786046.1"/>
    </source>
</evidence>
<accession>A0A934MMT6</accession>
<dbReference type="InterPro" id="IPR052566">
    <property type="entry name" value="Non-lysos_glucosylceramidase"/>
</dbReference>
<dbReference type="RefSeq" id="WP_198877232.1">
    <property type="nucleotide sequence ID" value="NZ_JAEKMH010000003.1"/>
</dbReference>
<dbReference type="Proteomes" id="UP000602124">
    <property type="component" value="Unassembled WGS sequence"/>
</dbReference>
<proteinExistence type="predicted"/>
<dbReference type="Gene3D" id="1.50.10.10">
    <property type="match status" value="1"/>
</dbReference>
<dbReference type="InterPro" id="IPR024462">
    <property type="entry name" value="GH116_N"/>
</dbReference>
<dbReference type="InterPro" id="IPR008928">
    <property type="entry name" value="6-hairpin_glycosidase_sf"/>
</dbReference>